<dbReference type="RefSeq" id="WP_131146925.1">
    <property type="nucleotide sequence ID" value="NZ_BMWV01000011.1"/>
</dbReference>
<reference evidence="2" key="1">
    <citation type="journal article" date="2014" name="Int. J. Syst. Evol. Microbiol.">
        <title>Complete genome sequence of Corynebacterium casei LMG S-19264T (=DSM 44701T), isolated from a smear-ripened cheese.</title>
        <authorList>
            <consortium name="US DOE Joint Genome Institute (JGI-PGF)"/>
            <person name="Walter F."/>
            <person name="Albersmeier A."/>
            <person name="Kalinowski J."/>
            <person name="Ruckert C."/>
        </authorList>
    </citation>
    <scope>NUCLEOTIDE SEQUENCE</scope>
    <source>
        <strain evidence="2">KCTC 12343</strain>
    </source>
</reference>
<accession>A0A411X1T0</accession>
<evidence type="ECO:0000313" key="3">
    <source>
        <dbReference type="EMBL" id="QBI02815.1"/>
    </source>
</evidence>
<reference evidence="3 4" key="2">
    <citation type="submission" date="2019-02" db="EMBL/GenBank/DDBJ databases">
        <title>Draft Genome Sequences of Six Type Strains of the Genus Massilia.</title>
        <authorList>
            <person name="Miess H."/>
            <person name="Frediansyhah A."/>
            <person name="Gross H."/>
        </authorList>
    </citation>
    <scope>NUCLEOTIDE SEQUENCE [LARGE SCALE GENOMIC DNA]</scope>
    <source>
        <strain evidence="3 4">DSM 17472</strain>
    </source>
</reference>
<gene>
    <name evidence="3" type="ORF">EYF70_19660</name>
    <name evidence="2" type="ORF">GCM10007387_43810</name>
</gene>
<reference evidence="2" key="3">
    <citation type="submission" date="2022-12" db="EMBL/GenBank/DDBJ databases">
        <authorList>
            <person name="Sun Q."/>
            <person name="Kim S."/>
        </authorList>
    </citation>
    <scope>NUCLEOTIDE SEQUENCE</scope>
    <source>
        <strain evidence="2">KCTC 12343</strain>
    </source>
</reference>
<dbReference type="AlphaFoldDB" id="A0A411X1T0"/>
<dbReference type="Proteomes" id="UP000292307">
    <property type="component" value="Chromosome"/>
</dbReference>
<sequence length="127" mass="13139">MSDNEQRKAALDATKARLIKEGELYRIGVLAGKHHMAQALHPEVLLHGAVDLAVGTVQTRLAGVIGGTAAAAGAGGLLANYKTIMPIAMSVGSFISRKRLVKPAIGVGAVLAAVGAWLYKRKQSGSL</sequence>
<keyword evidence="1" id="KW-0812">Transmembrane</keyword>
<evidence type="ECO:0000313" key="2">
    <source>
        <dbReference type="EMBL" id="GGY56543.1"/>
    </source>
</evidence>
<keyword evidence="4" id="KW-1185">Reference proteome</keyword>
<evidence type="ECO:0000313" key="5">
    <source>
        <dbReference type="Proteomes" id="UP000628442"/>
    </source>
</evidence>
<organism evidence="2 5">
    <name type="scientific">Pseudoduganella albidiflava</name>
    <dbReference type="NCBI Taxonomy" id="321983"/>
    <lineage>
        <taxon>Bacteria</taxon>
        <taxon>Pseudomonadati</taxon>
        <taxon>Pseudomonadota</taxon>
        <taxon>Betaproteobacteria</taxon>
        <taxon>Burkholderiales</taxon>
        <taxon>Oxalobacteraceae</taxon>
        <taxon>Telluria group</taxon>
        <taxon>Pseudoduganella</taxon>
    </lineage>
</organism>
<proteinExistence type="predicted"/>
<keyword evidence="1" id="KW-0472">Membrane</keyword>
<dbReference type="EMBL" id="CP036401">
    <property type="protein sequence ID" value="QBI02815.1"/>
    <property type="molecule type" value="Genomic_DNA"/>
</dbReference>
<feature type="transmembrane region" description="Helical" evidence="1">
    <location>
        <begin position="61"/>
        <end position="79"/>
    </location>
</feature>
<evidence type="ECO:0008006" key="6">
    <source>
        <dbReference type="Google" id="ProtNLM"/>
    </source>
</evidence>
<protein>
    <recommendedName>
        <fullName evidence="6">DUF883 family protein</fullName>
    </recommendedName>
</protein>
<name>A0A411X1T0_9BURK</name>
<evidence type="ECO:0000313" key="4">
    <source>
        <dbReference type="Proteomes" id="UP000292307"/>
    </source>
</evidence>
<dbReference type="EMBL" id="BMWV01000011">
    <property type="protein sequence ID" value="GGY56543.1"/>
    <property type="molecule type" value="Genomic_DNA"/>
</dbReference>
<evidence type="ECO:0000256" key="1">
    <source>
        <dbReference type="SAM" id="Phobius"/>
    </source>
</evidence>
<keyword evidence="1" id="KW-1133">Transmembrane helix</keyword>
<dbReference type="OrthoDB" id="8777245at2"/>
<feature type="transmembrane region" description="Helical" evidence="1">
    <location>
        <begin position="100"/>
        <end position="119"/>
    </location>
</feature>
<dbReference type="Proteomes" id="UP000628442">
    <property type="component" value="Unassembled WGS sequence"/>
</dbReference>